<protein>
    <recommendedName>
        <fullName evidence="3">Little elongation complex subunit 2 C-terminal domain-containing protein</fullName>
    </recommendedName>
</protein>
<proteinExistence type="predicted"/>
<feature type="compositionally biased region" description="Basic and acidic residues" evidence="2">
    <location>
        <begin position="108"/>
        <end position="120"/>
    </location>
</feature>
<feature type="compositionally biased region" description="Polar residues" evidence="2">
    <location>
        <begin position="692"/>
        <end position="702"/>
    </location>
</feature>
<feature type="compositionally biased region" description="Polar residues" evidence="2">
    <location>
        <begin position="319"/>
        <end position="338"/>
    </location>
</feature>
<feature type="domain" description="Little elongation complex subunit 2 C-terminal" evidence="3">
    <location>
        <begin position="938"/>
        <end position="1030"/>
    </location>
</feature>
<feature type="region of interest" description="Disordered" evidence="2">
    <location>
        <begin position="238"/>
        <end position="307"/>
    </location>
</feature>
<dbReference type="GO" id="GO:0042796">
    <property type="term" value="P:snRNA transcription by RNA polymerase III"/>
    <property type="evidence" value="ECO:0007669"/>
    <property type="project" value="TreeGrafter"/>
</dbReference>
<feature type="region of interest" description="Disordered" evidence="2">
    <location>
        <begin position="389"/>
        <end position="408"/>
    </location>
</feature>
<feature type="compositionally biased region" description="Basic and acidic residues" evidence="2">
    <location>
        <begin position="72"/>
        <end position="85"/>
    </location>
</feature>
<dbReference type="PANTHER" id="PTHR14633">
    <property type="entry name" value="LITTLE ELONGATION COMPLEX SUBUNIT 2"/>
    <property type="match status" value="1"/>
</dbReference>
<organism evidence="4 5">
    <name type="scientific">Elysia crispata</name>
    <name type="common">lettuce slug</name>
    <dbReference type="NCBI Taxonomy" id="231223"/>
    <lineage>
        <taxon>Eukaryota</taxon>
        <taxon>Metazoa</taxon>
        <taxon>Spiralia</taxon>
        <taxon>Lophotrochozoa</taxon>
        <taxon>Mollusca</taxon>
        <taxon>Gastropoda</taxon>
        <taxon>Heterobranchia</taxon>
        <taxon>Euthyneura</taxon>
        <taxon>Panpulmonata</taxon>
        <taxon>Sacoglossa</taxon>
        <taxon>Placobranchoidea</taxon>
        <taxon>Plakobranchidae</taxon>
        <taxon>Elysia</taxon>
    </lineage>
</organism>
<feature type="coiled-coil region" evidence="1">
    <location>
        <begin position="453"/>
        <end position="480"/>
    </location>
</feature>
<evidence type="ECO:0000313" key="5">
    <source>
        <dbReference type="Proteomes" id="UP001283361"/>
    </source>
</evidence>
<feature type="region of interest" description="Disordered" evidence="2">
    <location>
        <begin position="688"/>
        <end position="709"/>
    </location>
</feature>
<reference evidence="4" key="1">
    <citation type="journal article" date="2023" name="G3 (Bethesda)">
        <title>A reference genome for the long-term kleptoplast-retaining sea slug Elysia crispata morphotype clarki.</title>
        <authorList>
            <person name="Eastman K.E."/>
            <person name="Pendleton A.L."/>
            <person name="Shaikh M.A."/>
            <person name="Suttiyut T."/>
            <person name="Ogas R."/>
            <person name="Tomko P."/>
            <person name="Gavelis G."/>
            <person name="Widhalm J.R."/>
            <person name="Wisecaver J.H."/>
        </authorList>
    </citation>
    <scope>NUCLEOTIDE SEQUENCE</scope>
    <source>
        <strain evidence="4">ECLA1</strain>
    </source>
</reference>
<dbReference type="GO" id="GO:0045945">
    <property type="term" value="P:positive regulation of transcription by RNA polymerase III"/>
    <property type="evidence" value="ECO:0007669"/>
    <property type="project" value="TreeGrafter"/>
</dbReference>
<feature type="region of interest" description="Disordered" evidence="2">
    <location>
        <begin position="108"/>
        <end position="129"/>
    </location>
</feature>
<accession>A0AAE1AB73</accession>
<gene>
    <name evidence="4" type="ORF">RRG08_032156</name>
</gene>
<name>A0AAE1AB73_9GAST</name>
<dbReference type="PANTHER" id="PTHR14633:SF3">
    <property type="entry name" value="LITTLE ELONGATION COMPLEX SUBUNIT 2"/>
    <property type="match status" value="1"/>
</dbReference>
<feature type="region of interest" description="Disordered" evidence="2">
    <location>
        <begin position="761"/>
        <end position="821"/>
    </location>
</feature>
<evidence type="ECO:0000256" key="1">
    <source>
        <dbReference type="SAM" id="Coils"/>
    </source>
</evidence>
<dbReference type="EMBL" id="JAWDGP010002216">
    <property type="protein sequence ID" value="KAK3784700.1"/>
    <property type="molecule type" value="Genomic_DNA"/>
</dbReference>
<evidence type="ECO:0000313" key="4">
    <source>
        <dbReference type="EMBL" id="KAK3784700.1"/>
    </source>
</evidence>
<dbReference type="GO" id="GO:0008023">
    <property type="term" value="C:transcription elongation factor complex"/>
    <property type="evidence" value="ECO:0007669"/>
    <property type="project" value="InterPro"/>
</dbReference>
<feature type="compositionally biased region" description="Polar residues" evidence="2">
    <location>
        <begin position="841"/>
        <end position="863"/>
    </location>
</feature>
<keyword evidence="1" id="KW-0175">Coiled coil</keyword>
<feature type="compositionally biased region" description="Basic and acidic residues" evidence="2">
    <location>
        <begin position="761"/>
        <end position="770"/>
    </location>
</feature>
<dbReference type="Proteomes" id="UP001283361">
    <property type="component" value="Unassembled WGS sequence"/>
</dbReference>
<dbReference type="InterPro" id="IPR019535">
    <property type="entry name" value="ICE2_C"/>
</dbReference>
<feature type="region of interest" description="Disordered" evidence="2">
    <location>
        <begin position="72"/>
        <end position="92"/>
    </location>
</feature>
<comment type="caution">
    <text evidence="4">The sequence shown here is derived from an EMBL/GenBank/DDBJ whole genome shotgun (WGS) entry which is preliminary data.</text>
</comment>
<evidence type="ECO:0000256" key="2">
    <source>
        <dbReference type="SAM" id="MobiDB-lite"/>
    </source>
</evidence>
<feature type="region of interest" description="Disordered" evidence="2">
    <location>
        <begin position="836"/>
        <end position="898"/>
    </location>
</feature>
<keyword evidence="5" id="KW-1185">Reference proteome</keyword>
<feature type="region of interest" description="Disordered" evidence="2">
    <location>
        <begin position="319"/>
        <end position="351"/>
    </location>
</feature>
<dbReference type="Pfam" id="PF10505">
    <property type="entry name" value="NARG2_C"/>
    <property type="match status" value="1"/>
</dbReference>
<sequence length="1233" mass="137651">MSQDSENKDEMLLEGLLQHPVPEFLQRGRQNPINGTNCFFSEATFRKVVGPEPSFHDKFMIQLARAKEARNIKVDEKKKRHKDLDLPSQKMPDPKILKCSVAGVLSEKSEKSNKAVSHEDSSEDDESSPDLIIAEEEEHVDDETCLDSWPPGKLKEILMVGNSEKTEIDRIVDIRDPQQAWSLPKLRSKHDEEILPLYATGIIPRRNSSLVVEGGENSNPLVMTSSVYSKDVTREIESIARPDSVPDESLSLVMPPDENKSDDDDMDAGDDKSAPSDQSGSSLPLIPALMSEPNRTQKSHSTCTTDLLKPSTTSLFYSSDQCRASSTSETLPRSQNPSMRPAEKLASTTEKEVFEVDTEVPIFSLAGSTEDASTGAGIKKSLRNKGIWSTGQEGHESLPKEAPQIKDNSAKNAINFQRSSLTRNQMATYLELFEKYARPYLQGGQHPTFTEKQKREKADFEALQGRVENEQREFQSYLQQNAIRNPQFYTFIKGHAKHYAYTKAQSYRPPKTLVTKFSHKFSSEIPLQAGSERVELTFQQHLLEMGSPPRVALPDITAESKPAHIPHNMSKIELNFPSSCKKRNLDFLHHESVNEDINAEGLAIKYGFHAVMSSSVVKCLLDNRAPQFKHTWNIPVTVKEHQTEGGVQKVVYLNKPIYEDNLLLRDCNALFHKYALRAMVSQPKHVPVYRSARQQNRSNKVGQNKVDEKTADDPFDMFATDLEALETFGKASFGRKDDLNVSVKSIDGINSETNCRRSKRIAEAHTEKDNVVQAESMGANESPQKEHNTLIGPNADSDQQHGRLGKHALDSPALNKDSTADREEVTLSLIKKARGDAALPDQSTVGKEQSSSLNIEESPSTFTRPKRRVSVLKPSISSTSSGSQPEHPQLSFPTSAQSDSGNLLDLILGPDVAAGGKKPNVPHAKENPSLYTPHSEALSSLVYSQWELGQNKILIRTRSQGNLGTKNVYLTAKLEYQSSHGLEQVTSEEMVRNWAACYIRPNCKLIRARINAFTSEILMFEELECHQILKPSSSFRRSVLKSFRHSGGGKHPHIPCNHNPAMSFCKALALRAVLASQPRLQECKSTFLSVLGLGKNLVHNLAKHWHAEGTIKPEARGGSPQTQQQVDTKSVFNEDFNMVFGHSSTNKCSTCKQFKLKVKDVSLCGNEKKVLSAEFILHRCYARKFYNLLNENVLDSITICFDLMENLVLPKTLVGAAYYSQQLQPYCRRSSAG</sequence>
<feature type="compositionally biased region" description="Polar residues" evidence="2">
    <location>
        <begin position="293"/>
        <end position="307"/>
    </location>
</feature>
<dbReference type="AlphaFoldDB" id="A0AAE1AB73"/>
<dbReference type="GO" id="GO:0042795">
    <property type="term" value="P:snRNA transcription by RNA polymerase II"/>
    <property type="evidence" value="ECO:0007669"/>
    <property type="project" value="TreeGrafter"/>
</dbReference>
<evidence type="ECO:0000259" key="3">
    <source>
        <dbReference type="Pfam" id="PF10505"/>
    </source>
</evidence>